<gene>
    <name evidence="1" type="primary">gldC</name>
    <name evidence="1" type="ORF">DCC81_01355</name>
</gene>
<dbReference type="Pfam" id="PF19937">
    <property type="entry name" value="GldC-like"/>
    <property type="match status" value="1"/>
</dbReference>
<comment type="caution">
    <text evidence="1">The sequence shown here is derived from an EMBL/GenBank/DDBJ whole genome shotgun (WGS) entry which is preliminary data.</text>
</comment>
<dbReference type="OrthoDB" id="893422at2"/>
<dbReference type="Proteomes" id="UP000244450">
    <property type="component" value="Unassembled WGS sequence"/>
</dbReference>
<keyword evidence="2" id="KW-1185">Reference proteome</keyword>
<organism evidence="1 2">
    <name type="scientific">Chitinophaga parva</name>
    <dbReference type="NCBI Taxonomy" id="2169414"/>
    <lineage>
        <taxon>Bacteria</taxon>
        <taxon>Pseudomonadati</taxon>
        <taxon>Bacteroidota</taxon>
        <taxon>Chitinophagia</taxon>
        <taxon>Chitinophagales</taxon>
        <taxon>Chitinophagaceae</taxon>
        <taxon>Chitinophaga</taxon>
    </lineage>
</organism>
<evidence type="ECO:0000313" key="2">
    <source>
        <dbReference type="Proteomes" id="UP000244450"/>
    </source>
</evidence>
<evidence type="ECO:0000313" key="1">
    <source>
        <dbReference type="EMBL" id="PUZ28156.1"/>
    </source>
</evidence>
<dbReference type="InterPro" id="IPR019854">
    <property type="entry name" value="Motility-assoc_prot_GldC"/>
</dbReference>
<dbReference type="AlphaFoldDB" id="A0A2T7BKF3"/>
<accession>A0A2T7BKF3</accession>
<sequence length="120" mass="14123">MAKTSTIQIKVGLDDQRVPESIEWNATDTAQERMNKAKAMMVAFWDAQEKTALRIDLWTKDMMVDEMAEFFFQSMMTMADTFKRATQSTPYVSQADDIRDFAREFSRKFIETQKKEEQQK</sequence>
<dbReference type="EMBL" id="QCYK01000001">
    <property type="protein sequence ID" value="PUZ28156.1"/>
    <property type="molecule type" value="Genomic_DNA"/>
</dbReference>
<dbReference type="RefSeq" id="WP_108684797.1">
    <property type="nucleotide sequence ID" value="NZ_QCYK01000001.1"/>
</dbReference>
<proteinExistence type="predicted"/>
<dbReference type="NCBIfam" id="TIGR03515">
    <property type="entry name" value="GldC"/>
    <property type="match status" value="1"/>
</dbReference>
<name>A0A2T7BKF3_9BACT</name>
<reference evidence="1 2" key="1">
    <citation type="submission" date="2018-04" db="EMBL/GenBank/DDBJ databases">
        <title>Chitinophaga fuyangensis sp. nov., isolated from soil in a chemical factory.</title>
        <authorList>
            <person name="Chen K."/>
        </authorList>
    </citation>
    <scope>NUCLEOTIDE SEQUENCE [LARGE SCALE GENOMIC DNA]</scope>
    <source>
        <strain evidence="1 2">LY-1</strain>
    </source>
</reference>
<protein>
    <submittedName>
        <fullName evidence="1">Gliding motility protein GldC</fullName>
    </submittedName>
</protein>